<dbReference type="RefSeq" id="WP_308456974.1">
    <property type="nucleotide sequence ID" value="NZ_JAJEQM010000017.1"/>
</dbReference>
<dbReference type="Gene3D" id="1.50.10.20">
    <property type="match status" value="1"/>
</dbReference>
<dbReference type="SUPFAM" id="SSF48239">
    <property type="entry name" value="Terpenoid cyclases/Protein prenyltransferases"/>
    <property type="match status" value="1"/>
</dbReference>
<protein>
    <submittedName>
        <fullName evidence="2">Uncharacterized protein</fullName>
    </submittedName>
</protein>
<dbReference type="EMBL" id="JAJEQM010000017">
    <property type="protein sequence ID" value="MCC2211443.1"/>
    <property type="molecule type" value="Genomic_DNA"/>
</dbReference>
<evidence type="ECO:0000313" key="2">
    <source>
        <dbReference type="EMBL" id="MCC2211443.1"/>
    </source>
</evidence>
<organism evidence="2 3">
    <name type="scientific">Hominilimicola fabiformis</name>
    <dbReference type="NCBI Taxonomy" id="2885356"/>
    <lineage>
        <taxon>Bacteria</taxon>
        <taxon>Bacillati</taxon>
        <taxon>Bacillota</taxon>
        <taxon>Clostridia</taxon>
        <taxon>Eubacteriales</taxon>
        <taxon>Oscillospiraceae</taxon>
        <taxon>Hominilimicola</taxon>
    </lineage>
</organism>
<name>A0AAE3E0N4_9FIRM</name>
<proteinExistence type="predicted"/>
<gene>
    <name evidence="2" type="ORF">LKE05_11665</name>
</gene>
<keyword evidence="1" id="KW-0732">Signal</keyword>
<sequence length="348" mass="38562">MKKIISLMLSFVLISSANAFAVSIDDINSVISDTEKYLYDNSKTPTVSSIGGEWLIMGLSRNYGDIPVGYYENYYNNVVNYVKECGGVLHNKKYTEYSRVIIALTSIGKDPKNVGGYNLLLPLGDFEKTTWQGINGAIWALIALDCGQYDMPYNADAQIHATREMYVEKIINSQLDDGGWSLLGSGESDVDVTAMALQALSNYTDNSEVSNCVNKAISFLSASQNKNGGYSSWGTENSESCAQVIVALCELGISPLDERFEKNGKNLADNLMSYYTIGDGFKHTYDGDGSNQMATEQCFYSLVSLKRFMNGDNSLYDMSDVRNISQDEINVIKNSLQFVMMNLILLRK</sequence>
<dbReference type="Proteomes" id="UP001198242">
    <property type="component" value="Unassembled WGS sequence"/>
</dbReference>
<feature type="signal peptide" evidence="1">
    <location>
        <begin position="1"/>
        <end position="21"/>
    </location>
</feature>
<dbReference type="CDD" id="cd00688">
    <property type="entry name" value="ISOPREN_C2_like"/>
    <property type="match status" value="1"/>
</dbReference>
<keyword evidence="3" id="KW-1185">Reference proteome</keyword>
<reference evidence="2 3" key="1">
    <citation type="submission" date="2021-10" db="EMBL/GenBank/DDBJ databases">
        <title>Anaerobic single-cell dispensing facilitates the cultivation of human gut bacteria.</title>
        <authorList>
            <person name="Afrizal A."/>
        </authorList>
    </citation>
    <scope>NUCLEOTIDE SEQUENCE [LARGE SCALE GENOMIC DNA]</scope>
    <source>
        <strain evidence="2 3">CLA-AA-H232</strain>
    </source>
</reference>
<dbReference type="AlphaFoldDB" id="A0AAE3E0N4"/>
<evidence type="ECO:0000313" key="3">
    <source>
        <dbReference type="Proteomes" id="UP001198242"/>
    </source>
</evidence>
<evidence type="ECO:0000256" key="1">
    <source>
        <dbReference type="SAM" id="SignalP"/>
    </source>
</evidence>
<accession>A0AAE3E0N4</accession>
<dbReference type="InterPro" id="IPR008930">
    <property type="entry name" value="Terpenoid_cyclase/PrenylTrfase"/>
</dbReference>
<feature type="chain" id="PRO_5042290316" evidence="1">
    <location>
        <begin position="22"/>
        <end position="348"/>
    </location>
</feature>
<comment type="caution">
    <text evidence="2">The sequence shown here is derived from an EMBL/GenBank/DDBJ whole genome shotgun (WGS) entry which is preliminary data.</text>
</comment>